<keyword evidence="2" id="KW-1185">Reference proteome</keyword>
<name>A0ACC2VSB3_9TREE</name>
<comment type="caution">
    <text evidence="1">The sequence shown here is derived from an EMBL/GenBank/DDBJ whole genome shotgun (WGS) entry which is preliminary data.</text>
</comment>
<proteinExistence type="predicted"/>
<sequence>MPVSPGISAMAKPLVRKLAQQSLKRLQDTAIHAIKQKSASSGTRAASPYEVAKKALKDVWKSTFGQQSGGVHRGSDPAFAYEYARLPRSYRPFHPAEYLKNHPSSRRHFTTGSSSNIKTPIRNLPLVASRLRPSLNSSLRGPTLVSNLGIGSSRNFSSHGAGKFVSEIHRNVPVGMRALADKLRELEDDARRKKNRTTQFRAQKGKGGRVENALKKHEKLMGIKGSRWSLSASKAVAQTKQQRKAAEFERYFPSTGAVEVEPTQTSVNKQALASTVPVNETTYLLIPLCPSLAHLVSGSVPSELAESDVPDTPNLLHQLLPMHNAYDQHLRLRVTPLLLRLQGHGVLDLSPEIWLTEEYRSHDGRLEVIFAPSEQGESRPDALRITFLGKSVDQVRRIIGTQRLGQEDWVHLYSVPCVSTASALTPSTKPSPVEIPLQMPTLDRSGTVRSANTMSGVDYPDHGIWSHEPASEVFDSTRPEISSLWLGEQSVWEGGSECSSPPWSDSEVDLDLLSDSEISDGEAMSVW</sequence>
<organism evidence="1 2">
    <name type="scientific">Naganishia cerealis</name>
    <dbReference type="NCBI Taxonomy" id="610337"/>
    <lineage>
        <taxon>Eukaryota</taxon>
        <taxon>Fungi</taxon>
        <taxon>Dikarya</taxon>
        <taxon>Basidiomycota</taxon>
        <taxon>Agaricomycotina</taxon>
        <taxon>Tremellomycetes</taxon>
        <taxon>Filobasidiales</taxon>
        <taxon>Filobasidiaceae</taxon>
        <taxon>Naganishia</taxon>
    </lineage>
</organism>
<dbReference type="Proteomes" id="UP001241377">
    <property type="component" value="Unassembled WGS sequence"/>
</dbReference>
<gene>
    <name evidence="1" type="ORF">QFC19_005026</name>
</gene>
<dbReference type="EMBL" id="JASBWR010000055">
    <property type="protein sequence ID" value="KAJ9101945.1"/>
    <property type="molecule type" value="Genomic_DNA"/>
</dbReference>
<protein>
    <submittedName>
        <fullName evidence="1">Uncharacterized protein</fullName>
    </submittedName>
</protein>
<reference evidence="1" key="1">
    <citation type="submission" date="2023-04" db="EMBL/GenBank/DDBJ databases">
        <title>Draft Genome sequencing of Naganishia species isolated from polar environments using Oxford Nanopore Technology.</title>
        <authorList>
            <person name="Leo P."/>
            <person name="Venkateswaran K."/>
        </authorList>
    </citation>
    <scope>NUCLEOTIDE SEQUENCE</scope>
    <source>
        <strain evidence="1">MNA-CCFEE 5261</strain>
    </source>
</reference>
<accession>A0ACC2VSB3</accession>
<evidence type="ECO:0000313" key="1">
    <source>
        <dbReference type="EMBL" id="KAJ9101945.1"/>
    </source>
</evidence>
<evidence type="ECO:0000313" key="2">
    <source>
        <dbReference type="Proteomes" id="UP001241377"/>
    </source>
</evidence>